<evidence type="ECO:0008006" key="3">
    <source>
        <dbReference type="Google" id="ProtNLM"/>
    </source>
</evidence>
<dbReference type="InterPro" id="IPR014748">
    <property type="entry name" value="Enoyl-CoA_hydra_C"/>
</dbReference>
<protein>
    <recommendedName>
        <fullName evidence="3">Enoyl-CoA hydratase</fullName>
    </recommendedName>
</protein>
<proteinExistence type="inferred from homology"/>
<dbReference type="InterPro" id="IPR001753">
    <property type="entry name" value="Enoyl-CoA_hydra/iso"/>
</dbReference>
<dbReference type="PANTHER" id="PTHR43802:SF1">
    <property type="entry name" value="IP11341P-RELATED"/>
    <property type="match status" value="1"/>
</dbReference>
<dbReference type="InterPro" id="IPR029045">
    <property type="entry name" value="ClpP/crotonase-like_dom_sf"/>
</dbReference>
<evidence type="ECO:0000256" key="1">
    <source>
        <dbReference type="ARBA" id="ARBA00005254"/>
    </source>
</evidence>
<accession>A0A381QY14</accession>
<dbReference type="Gene3D" id="1.10.12.10">
    <property type="entry name" value="Lyase 2-enoyl-coa Hydratase, Chain A, domain 2"/>
    <property type="match status" value="1"/>
</dbReference>
<dbReference type="Pfam" id="PF00378">
    <property type="entry name" value="ECH_1"/>
    <property type="match status" value="1"/>
</dbReference>
<dbReference type="PANTHER" id="PTHR43802">
    <property type="entry name" value="ENOYL-COA HYDRATASE"/>
    <property type="match status" value="1"/>
</dbReference>
<name>A0A381QY14_9ZZZZ</name>
<dbReference type="NCBIfam" id="NF005126">
    <property type="entry name" value="PRK06563.1"/>
    <property type="match status" value="1"/>
</dbReference>
<evidence type="ECO:0000313" key="2">
    <source>
        <dbReference type="EMBL" id="SUZ84322.1"/>
    </source>
</evidence>
<sequence length="267" mass="28993">MSDERPHDPAEGGVTTEVRDRILLIGLDRPAKMNGYTPQMARQLVDAFERLDEDDDLWCGVLFGHGDHFTAGLDLPKFRDAMKGGQRYKRTERVDPMGLGRRCRKPIVTAVQGVTFTLGIELMLAGDIVVAADDCRFSQLEPLRGIHAAGGATIRFVDRGGWGNAMYHLLTSDEFDAAEAHRIGLVQEVVPAGTQLDRAIELARVICEGAPLAVQATKASSARYLRDGEDACIAALAGTQAELAATDDAEEGVAAFRERRKGNFAGR</sequence>
<dbReference type="AlphaFoldDB" id="A0A381QY14"/>
<dbReference type="Gene3D" id="3.90.226.10">
    <property type="entry name" value="2-enoyl-CoA Hydratase, Chain A, domain 1"/>
    <property type="match status" value="1"/>
</dbReference>
<comment type="similarity">
    <text evidence="1">Belongs to the enoyl-CoA hydratase/isomerase family.</text>
</comment>
<dbReference type="CDD" id="cd06558">
    <property type="entry name" value="crotonase-like"/>
    <property type="match status" value="1"/>
</dbReference>
<reference evidence="2" key="1">
    <citation type="submission" date="2018-05" db="EMBL/GenBank/DDBJ databases">
        <authorList>
            <person name="Lanie J.A."/>
            <person name="Ng W.-L."/>
            <person name="Kazmierczak K.M."/>
            <person name="Andrzejewski T.M."/>
            <person name="Davidsen T.M."/>
            <person name="Wayne K.J."/>
            <person name="Tettelin H."/>
            <person name="Glass J.I."/>
            <person name="Rusch D."/>
            <person name="Podicherti R."/>
            <person name="Tsui H.-C.T."/>
            <person name="Winkler M.E."/>
        </authorList>
    </citation>
    <scope>NUCLEOTIDE SEQUENCE</scope>
</reference>
<dbReference type="SUPFAM" id="SSF52096">
    <property type="entry name" value="ClpP/crotonase"/>
    <property type="match status" value="1"/>
</dbReference>
<gene>
    <name evidence="2" type="ORF">METZ01_LOCUS37176</name>
</gene>
<dbReference type="EMBL" id="UINC01001590">
    <property type="protein sequence ID" value="SUZ84322.1"/>
    <property type="molecule type" value="Genomic_DNA"/>
</dbReference>
<organism evidence="2">
    <name type="scientific">marine metagenome</name>
    <dbReference type="NCBI Taxonomy" id="408172"/>
    <lineage>
        <taxon>unclassified sequences</taxon>
        <taxon>metagenomes</taxon>
        <taxon>ecological metagenomes</taxon>
    </lineage>
</organism>